<sequence>MPPKDISINPTADWMHRRRMNVPAINSLLNGAILIKISGIKRDAQNSMLMLHDGSLMSGN</sequence>
<evidence type="ECO:0000313" key="1">
    <source>
        <dbReference type="EMBL" id="GBQ80004.1"/>
    </source>
</evidence>
<dbReference type="EMBL" id="BAPF01000024">
    <property type="protein sequence ID" value="GBQ80004.1"/>
    <property type="molecule type" value="Genomic_DNA"/>
</dbReference>
<protein>
    <submittedName>
        <fullName evidence="1">Uncharacterized protein</fullName>
    </submittedName>
</protein>
<dbReference type="Proteomes" id="UP001065047">
    <property type="component" value="Unassembled WGS sequence"/>
</dbReference>
<proteinExistence type="predicted"/>
<evidence type="ECO:0000313" key="2">
    <source>
        <dbReference type="Proteomes" id="UP001065047"/>
    </source>
</evidence>
<comment type="caution">
    <text evidence="1">The sequence shown here is derived from an EMBL/GenBank/DDBJ whole genome shotgun (WGS) entry which is preliminary data.</text>
</comment>
<gene>
    <name evidence="1" type="ORF">AA14337_1601</name>
</gene>
<reference evidence="1" key="1">
    <citation type="submission" date="2013-04" db="EMBL/GenBank/DDBJ databases">
        <title>The genome sequencing project of 58 acetic acid bacteria.</title>
        <authorList>
            <person name="Okamoto-Kainuma A."/>
            <person name="Ishikawa M."/>
            <person name="Umino S."/>
            <person name="Koizumi Y."/>
            <person name="Shiwa Y."/>
            <person name="Yoshikawa H."/>
            <person name="Matsutani M."/>
            <person name="Matsushita K."/>
        </authorList>
    </citation>
    <scope>NUCLEOTIDE SEQUENCE</scope>
    <source>
        <strain evidence="1">DSM 14337</strain>
    </source>
</reference>
<name>A0ABQ0PUE1_9PROT</name>
<organism evidence="1 2">
    <name type="scientific">Acetobacter malorum DSM 14337</name>
    <dbReference type="NCBI Taxonomy" id="1307910"/>
    <lineage>
        <taxon>Bacteria</taxon>
        <taxon>Pseudomonadati</taxon>
        <taxon>Pseudomonadota</taxon>
        <taxon>Alphaproteobacteria</taxon>
        <taxon>Acetobacterales</taxon>
        <taxon>Acetobacteraceae</taxon>
        <taxon>Acetobacter</taxon>
    </lineage>
</organism>
<keyword evidence="2" id="KW-1185">Reference proteome</keyword>
<accession>A0ABQ0PUE1</accession>